<dbReference type="EMBL" id="JPUO02000217">
    <property type="protein sequence ID" value="OQP73880.1"/>
    <property type="molecule type" value="Genomic_DNA"/>
</dbReference>
<protein>
    <submittedName>
        <fullName evidence="1">Uncharacterized protein</fullName>
    </submittedName>
</protein>
<dbReference type="Proteomes" id="UP000050343">
    <property type="component" value="Unassembled WGS sequence"/>
</dbReference>
<organism evidence="1 2">
    <name type="scientific">Xanthomonas phaseoli pv. syngonii LMG 9055</name>
    <dbReference type="NCBI Taxonomy" id="1437878"/>
    <lineage>
        <taxon>Bacteria</taxon>
        <taxon>Pseudomonadati</taxon>
        <taxon>Pseudomonadota</taxon>
        <taxon>Gammaproteobacteria</taxon>
        <taxon>Lysobacterales</taxon>
        <taxon>Lysobacteraceae</taxon>
        <taxon>Xanthomonas</taxon>
    </lineage>
</organism>
<reference evidence="1 2" key="2">
    <citation type="journal article" date="2017" name="Plant Pathol.">
        <title>Pathogenicity and virulence gene content of Xanthomonas strains infecting Araceae, formerly known as Xanthomonas axonopodis pv. dieffenbachiae.</title>
        <authorList>
            <person name="Constantin E.C."/>
            <person name="Haegeman A."/>
            <person name="Van Vaerenbergh J."/>
            <person name="Baeyen S."/>
            <person name="Van Malderghem C."/>
            <person name="Maes M."/>
            <person name="Cottyn B."/>
        </authorList>
    </citation>
    <scope>NUCLEOTIDE SEQUENCE [LARGE SCALE GENOMIC DNA]</scope>
    <source>
        <strain evidence="2">LMG9055</strain>
    </source>
</reference>
<dbReference type="AlphaFoldDB" id="A0A1V9GTC1"/>
<comment type="caution">
    <text evidence="1">The sequence shown here is derived from an EMBL/GenBank/DDBJ whole genome shotgun (WGS) entry which is preliminary data.</text>
</comment>
<gene>
    <name evidence="1" type="ORF">IA54_012760</name>
</gene>
<proteinExistence type="predicted"/>
<name>A0A1V9GTC1_9XANT</name>
<reference evidence="1 2" key="1">
    <citation type="journal article" date="2016" name="Plant Pathol.">
        <title>Genetic characterization of strains named as Xanthomonas axonopodis pv. dieffenbachiae leads to a taxonomic revision of the X. axonopodis species complex.</title>
        <authorList>
            <person name="Constantin E.C."/>
            <person name="Cleenwerck I."/>
            <person name="Maes M."/>
            <person name="Baeyen S."/>
            <person name="Van Malderghem C."/>
            <person name="De Vos P."/>
            <person name="Cottyn B."/>
        </authorList>
    </citation>
    <scope>NUCLEOTIDE SEQUENCE [LARGE SCALE GENOMIC DNA]</scope>
    <source>
        <strain evidence="2">LMG9055</strain>
    </source>
</reference>
<sequence length="183" mass="20456">MLNAKYIAEETAAHGRVLAFPNISSCVAVVVVLPNELVGWHVTMSTLASVDRSLAAQGAAKFRDYARTATSSDRLLIVGHVTHHDPVALRDWVREYLAVDLPTQSFDITRHHKAEPNVAYHLFFEHDGRNIPQITFKKSTKVRESNLTSGEGSASHGGLPVHNRSADFTVSRWHRLRRHFVDV</sequence>
<evidence type="ECO:0000313" key="2">
    <source>
        <dbReference type="Proteomes" id="UP000050343"/>
    </source>
</evidence>
<evidence type="ECO:0000313" key="1">
    <source>
        <dbReference type="EMBL" id="OQP73880.1"/>
    </source>
</evidence>
<accession>A0A1V9GTC1</accession>